<dbReference type="InterPro" id="IPR058055">
    <property type="entry name" value="PA-PLA1"/>
</dbReference>
<organism evidence="3">
    <name type="scientific">Pseudogymnoascus destructans</name>
    <dbReference type="NCBI Taxonomy" id="655981"/>
    <lineage>
        <taxon>Eukaryota</taxon>
        <taxon>Fungi</taxon>
        <taxon>Dikarya</taxon>
        <taxon>Ascomycota</taxon>
        <taxon>Pezizomycotina</taxon>
        <taxon>Leotiomycetes</taxon>
        <taxon>Thelebolales</taxon>
        <taxon>Thelebolaceae</taxon>
        <taxon>Pseudogymnoascus</taxon>
    </lineage>
</organism>
<dbReference type="GO" id="GO:0005737">
    <property type="term" value="C:cytoplasm"/>
    <property type="evidence" value="ECO:0007669"/>
    <property type="project" value="TreeGrafter"/>
</dbReference>
<feature type="compositionally biased region" description="Low complexity" evidence="1">
    <location>
        <begin position="146"/>
        <end position="164"/>
    </location>
</feature>
<dbReference type="OrthoDB" id="69269at2759"/>
<evidence type="ECO:0000313" key="3">
    <source>
        <dbReference type="EMBL" id="OAF59428.1"/>
    </source>
</evidence>
<name>A0A177ABB0_9PEZI</name>
<reference evidence="3" key="1">
    <citation type="submission" date="2016-03" db="EMBL/GenBank/DDBJ databases">
        <title>Updated assembly of Pseudogymnoascus destructans, the fungus causing white-nose syndrome of bats.</title>
        <authorList>
            <person name="Palmer J.M."/>
            <person name="Drees K.P."/>
            <person name="Foster J.T."/>
            <person name="Lindner D.L."/>
        </authorList>
    </citation>
    <scope>NUCLEOTIDE SEQUENCE [LARGE SCALE GENOMIC DNA]</scope>
    <source>
        <strain evidence="3">20631-21</strain>
    </source>
</reference>
<feature type="region of interest" description="Disordered" evidence="1">
    <location>
        <begin position="48"/>
        <end position="69"/>
    </location>
</feature>
<accession>A0A177ABB0</accession>
<dbReference type="GO" id="GO:0046872">
    <property type="term" value="F:metal ion binding"/>
    <property type="evidence" value="ECO:0007669"/>
    <property type="project" value="InterPro"/>
</dbReference>
<dbReference type="InterPro" id="IPR004177">
    <property type="entry name" value="DDHD_dom"/>
</dbReference>
<dbReference type="Proteomes" id="UP000077154">
    <property type="component" value="Unassembled WGS sequence"/>
</dbReference>
<dbReference type="PROSITE" id="PS51043">
    <property type="entry name" value="DDHD"/>
    <property type="match status" value="1"/>
</dbReference>
<dbReference type="GeneID" id="36287498"/>
<dbReference type="PANTHER" id="PTHR23509:SF6">
    <property type="entry name" value="PHOSPHOLIPASE C1020.13C-RELATED"/>
    <property type="match status" value="1"/>
</dbReference>
<dbReference type="SUPFAM" id="SSF53474">
    <property type="entry name" value="alpha/beta-Hydrolases"/>
    <property type="match status" value="1"/>
</dbReference>
<proteinExistence type="predicted"/>
<dbReference type="EMBL" id="KV441394">
    <property type="protein sequence ID" value="OAF59428.1"/>
    <property type="molecule type" value="Genomic_DNA"/>
</dbReference>
<dbReference type="InterPro" id="IPR029058">
    <property type="entry name" value="AB_hydrolase_fold"/>
</dbReference>
<gene>
    <name evidence="3" type="ORF">VC83_04427</name>
</gene>
<dbReference type="eggNOG" id="KOG2308">
    <property type="taxonomic scope" value="Eukaryota"/>
</dbReference>
<sequence>MARSSHSYGPTCRLAPNVDSSSKGDDSQPPVWIQFFYASALPIDDPLSVVPTPSSDPRSAKHAPRPFSPCDNNALEEAWLAFGPARLKTGHRTSSISPKKPLVKVTANAANGNRGSGVIIEDEGTNKGHSQPHDEDHKDRKAAIKSQSSSSLTDDQTTGDAGATSLGLSEAGTTGFPFQRAPERSENVRPLAAEVSPKSPSSPATFMPLEEDSSHRENEQLESTAPCDDAQLEEANASRCESKESTKETASIPVGISRLHLVQLPNLQMKPIYWSPVHDVAAVSRGTWFYRDTMYPVESAVANQLETGYRELRPWSRTWSDELASALALGADGEEKISHRLWPSGEEPSEEARSHSAVSLNNPRFAAMCFNGEVAAEGDAYLIESDENSPAKVNTPRRYPNSHVIYKDSRNAYILKTSLQPSAYYGRKPLSKIRKGITVGLHVVRGFDWPLWEKLHPNHKSAVASMAEDAAPASGTENRCQRAVCEACAAQPERPAVTDLVLVIHGIGQKLSERVESFHFTHAINSFRRSINVELANEGVQTVLRPGLGGIMVLPVNWRSNLSFEEGGPMKASDKGRESLHTKFSLKDITPDTIPTIRNLISDVMLDIPFYMSHHKPKMIEALVYEANRVYRLWCENNEGFHQNGRVHIIAHSLGSAMALDVLSRQPTVPPEVIPGDGSSVSKHFDFDTKNLFFVGSPAGFFLLLERGKLVPRKGRNKPGAGSDGQDESITSDADNYGCPAVDNLYNVMHCNDPITYRLNATIDPAYALSLKNARVPYATAGFFGSIGNTMKSLIPGATSAPDLGVGQVAKPAIPRLPSQLEMEVHDFTREEIAEKKFFLLNDNGQVDYFLSSGGGPLEIQYLNMLSAHSSYWSSPDFIRMLVTEVGRKPGKLNTLPNMRAAKKTQKTQK</sequence>
<feature type="region of interest" description="Disordered" evidence="1">
    <location>
        <begin position="714"/>
        <end position="733"/>
    </location>
</feature>
<dbReference type="PANTHER" id="PTHR23509">
    <property type="entry name" value="PA-PL1 PHOSPHOLIPASE FAMILY"/>
    <property type="match status" value="1"/>
</dbReference>
<dbReference type="VEuPathDB" id="FungiDB:GMDG_01874"/>
<dbReference type="AlphaFoldDB" id="A0A177ABB0"/>
<dbReference type="Pfam" id="PF02862">
    <property type="entry name" value="DDHD"/>
    <property type="match status" value="2"/>
</dbReference>
<dbReference type="GO" id="GO:0004620">
    <property type="term" value="F:phospholipase activity"/>
    <property type="evidence" value="ECO:0007669"/>
    <property type="project" value="TreeGrafter"/>
</dbReference>
<feature type="domain" description="DDHD" evidence="2">
    <location>
        <begin position="685"/>
        <end position="888"/>
    </location>
</feature>
<feature type="region of interest" description="Disordered" evidence="1">
    <location>
        <begin position="106"/>
        <end position="249"/>
    </location>
</feature>
<feature type="region of interest" description="Disordered" evidence="1">
    <location>
        <begin position="1"/>
        <end position="27"/>
    </location>
</feature>
<protein>
    <recommendedName>
        <fullName evidence="2">DDHD domain-containing protein</fullName>
    </recommendedName>
</protein>
<evidence type="ECO:0000256" key="1">
    <source>
        <dbReference type="SAM" id="MobiDB-lite"/>
    </source>
</evidence>
<dbReference type="RefSeq" id="XP_024324711.1">
    <property type="nucleotide sequence ID" value="XM_024468059.1"/>
</dbReference>
<feature type="compositionally biased region" description="Basic and acidic residues" evidence="1">
    <location>
        <begin position="131"/>
        <end position="142"/>
    </location>
</feature>
<evidence type="ECO:0000259" key="2">
    <source>
        <dbReference type="PROSITE" id="PS51043"/>
    </source>
</evidence>
<dbReference type="SMART" id="SM01127">
    <property type="entry name" value="DDHD"/>
    <property type="match status" value="1"/>
</dbReference>